<evidence type="ECO:0000259" key="2">
    <source>
        <dbReference type="Pfam" id="PF13191"/>
    </source>
</evidence>
<dbReference type="PANTHER" id="PTHR12705:SF0">
    <property type="entry name" value="ORIGIN RECOGNITION COMPLEX SUBUNIT 5"/>
    <property type="match status" value="1"/>
</dbReference>
<evidence type="ECO:0000256" key="1">
    <source>
        <dbReference type="ARBA" id="ARBA00006269"/>
    </source>
</evidence>
<dbReference type="Gene3D" id="3.40.50.300">
    <property type="entry name" value="P-loop containing nucleotide triphosphate hydrolases"/>
    <property type="match status" value="1"/>
</dbReference>
<dbReference type="Proteomes" id="UP000268321">
    <property type="component" value="Unassembled WGS sequence"/>
</dbReference>
<dbReference type="InterPro" id="IPR048866">
    <property type="entry name" value="ORC5_lid"/>
</dbReference>
<sequence length="256" mass="29661">MLQQPLRFRETELSLLSSFISDDCATLVPNVIVQGYKSAGKTTVVRQFLEQLGVNHTIVNCDEFLTQKLLLQKCLHRIRYDTGVDLLEYQQVFMYKGIEASLESVLCETFHQFLMTLEQFVLETNYTAPHVLVLDRFDQCLDQTNDLFRSFLRMREHSRIRNITVVFVTSHELPREIAPFSTPQVHFPPYSQDQAVAILADSYPAEVTDGRIHKSIWHSFSKLVIELLFDYTGTDIFLLKDICGKLWPDFCSKVIE</sequence>
<dbReference type="EMBL" id="ML004530">
    <property type="protein sequence ID" value="RKP28953.1"/>
    <property type="molecule type" value="Genomic_DNA"/>
</dbReference>
<dbReference type="GO" id="GO:0005664">
    <property type="term" value="C:nuclear origin of replication recognition complex"/>
    <property type="evidence" value="ECO:0007669"/>
    <property type="project" value="TreeGrafter"/>
</dbReference>
<keyword evidence="5" id="KW-1185">Reference proteome</keyword>
<evidence type="ECO:0000259" key="3">
    <source>
        <dbReference type="Pfam" id="PF21639"/>
    </source>
</evidence>
<dbReference type="InterPro" id="IPR041664">
    <property type="entry name" value="AAA_16"/>
</dbReference>
<dbReference type="Pfam" id="PF13191">
    <property type="entry name" value="AAA_16"/>
    <property type="match status" value="1"/>
</dbReference>
<dbReference type="InterPro" id="IPR027417">
    <property type="entry name" value="P-loop_NTPase"/>
</dbReference>
<protein>
    <submittedName>
        <fullName evidence="4">Uncharacterized protein</fullName>
    </submittedName>
</protein>
<comment type="similarity">
    <text evidence="1">Belongs to the ORC5 family.</text>
</comment>
<feature type="domain" description="Orc1-like AAA ATPase" evidence="2">
    <location>
        <begin position="6"/>
        <end position="161"/>
    </location>
</feature>
<organism evidence="4 5">
    <name type="scientific">Metschnikowia bicuspidata</name>
    <dbReference type="NCBI Taxonomy" id="27322"/>
    <lineage>
        <taxon>Eukaryota</taxon>
        <taxon>Fungi</taxon>
        <taxon>Dikarya</taxon>
        <taxon>Ascomycota</taxon>
        <taxon>Saccharomycotina</taxon>
        <taxon>Pichiomycetes</taxon>
        <taxon>Metschnikowiaceae</taxon>
        <taxon>Metschnikowia</taxon>
    </lineage>
</organism>
<proteinExistence type="inferred from homology"/>
<name>A0A4P9Z8A4_9ASCO</name>
<reference evidence="5" key="1">
    <citation type="journal article" date="2018" name="Nat. Microbiol.">
        <title>Leveraging single-cell genomics to expand the fungal tree of life.</title>
        <authorList>
            <person name="Ahrendt S.R."/>
            <person name="Quandt C.A."/>
            <person name="Ciobanu D."/>
            <person name="Clum A."/>
            <person name="Salamov A."/>
            <person name="Andreopoulos B."/>
            <person name="Cheng J.F."/>
            <person name="Woyke T."/>
            <person name="Pelin A."/>
            <person name="Henrissat B."/>
            <person name="Reynolds N.K."/>
            <person name="Benny G.L."/>
            <person name="Smith M.E."/>
            <person name="James T.Y."/>
            <person name="Grigoriev I.V."/>
        </authorList>
    </citation>
    <scope>NUCLEOTIDE SEQUENCE [LARGE SCALE GENOMIC DNA]</scope>
    <source>
        <strain evidence="5">Baker2002</strain>
    </source>
</reference>
<gene>
    <name evidence="4" type="ORF">METBISCDRAFT_19822</name>
</gene>
<evidence type="ECO:0000313" key="5">
    <source>
        <dbReference type="Proteomes" id="UP000268321"/>
    </source>
</evidence>
<dbReference type="Pfam" id="PF21639">
    <property type="entry name" value="ORC5_lid"/>
    <property type="match status" value="1"/>
</dbReference>
<dbReference type="OrthoDB" id="365981at2759"/>
<evidence type="ECO:0000313" key="4">
    <source>
        <dbReference type="EMBL" id="RKP28953.1"/>
    </source>
</evidence>
<dbReference type="PANTHER" id="PTHR12705">
    <property type="entry name" value="ORIGIN RECOGNITION COMPLEX SUBUNIT 5"/>
    <property type="match status" value="1"/>
</dbReference>
<dbReference type="SUPFAM" id="SSF52540">
    <property type="entry name" value="P-loop containing nucleoside triphosphate hydrolases"/>
    <property type="match status" value="1"/>
</dbReference>
<dbReference type="GO" id="GO:0003688">
    <property type="term" value="F:DNA replication origin binding"/>
    <property type="evidence" value="ECO:0007669"/>
    <property type="project" value="TreeGrafter"/>
</dbReference>
<feature type="domain" description="ORC5 lid" evidence="3">
    <location>
        <begin position="217"/>
        <end position="254"/>
    </location>
</feature>
<dbReference type="AlphaFoldDB" id="A0A4P9Z8A4"/>
<accession>A0A4P9Z8A4</accession>
<dbReference type="InterPro" id="IPR020796">
    <property type="entry name" value="ORC5"/>
</dbReference>
<dbReference type="GO" id="GO:0006270">
    <property type="term" value="P:DNA replication initiation"/>
    <property type="evidence" value="ECO:0007669"/>
    <property type="project" value="TreeGrafter"/>
</dbReference>
<feature type="non-terminal residue" evidence="4">
    <location>
        <position position="256"/>
    </location>
</feature>